<protein>
    <submittedName>
        <fullName evidence="1">Uncharacterized protein</fullName>
    </submittedName>
</protein>
<reference evidence="1 2" key="1">
    <citation type="journal article" date="2015" name="Genome Biol. Evol.">
        <title>Comparative Genomics of a Bacterivorous Green Alga Reveals Evolutionary Causalities and Consequences of Phago-Mixotrophic Mode of Nutrition.</title>
        <authorList>
            <person name="Burns J.A."/>
            <person name="Paasch A."/>
            <person name="Narechania A."/>
            <person name="Kim E."/>
        </authorList>
    </citation>
    <scope>NUCLEOTIDE SEQUENCE [LARGE SCALE GENOMIC DNA]</scope>
    <source>
        <strain evidence="1 2">PLY_AMNH</strain>
    </source>
</reference>
<comment type="caution">
    <text evidence="1">The sequence shown here is derived from an EMBL/GenBank/DDBJ whole genome shotgun (WGS) entry which is preliminary data.</text>
</comment>
<dbReference type="EMBL" id="LGRX02019575">
    <property type="protein sequence ID" value="KAK3258373.1"/>
    <property type="molecule type" value="Genomic_DNA"/>
</dbReference>
<dbReference type="Proteomes" id="UP001190700">
    <property type="component" value="Unassembled WGS sequence"/>
</dbReference>
<keyword evidence="2" id="KW-1185">Reference proteome</keyword>
<proteinExistence type="predicted"/>
<organism evidence="1 2">
    <name type="scientific">Cymbomonas tetramitiformis</name>
    <dbReference type="NCBI Taxonomy" id="36881"/>
    <lineage>
        <taxon>Eukaryota</taxon>
        <taxon>Viridiplantae</taxon>
        <taxon>Chlorophyta</taxon>
        <taxon>Pyramimonadophyceae</taxon>
        <taxon>Pyramimonadales</taxon>
        <taxon>Pyramimonadaceae</taxon>
        <taxon>Cymbomonas</taxon>
    </lineage>
</organism>
<name>A0AAE0FFF4_9CHLO</name>
<accession>A0AAE0FFF4</accession>
<sequence>MMMGIDALVAESAETYQWVAVLHLNSSMATEWQDGEVFFEISNITNVQGITGTSVTATTDYSLVIYDNTAPTLAATIFSDNARSDNARINDTVYLRLAFSEMVDWPQVEIQDQNVSSSIYSTAGGNGSMGTDFMGSLLMSDPSMPDGLVNFTVYGATDAAGNIGPSVNTTSDGSTVMYDSSPLTVSLQALQIDGSAMRSNGSLLYTNQAFLVEASFSEQAFGVSEASFQLQLPGGEMVEGYDLQGQDSNHTFYITFDVLEDATFTVLVEAYCVEDIAGNTNSMSNTLHVVKDTAMPETWINCSVPSVTHDDTVTLEFGCADASGCTVKYRLSQGHVAALAPPPWEGLDTDAGNKTYSSLPAGATFGEVAVDGSMADWRGVPEAFAEDGVTFSISNNASWMFLRIRTATGTTARGAHVMFDTDNDTSTGEPVSSSAESAALGADVRAVVAWPEGDAASSGAEWCLQEWDGLEWVGLDQEQDLCQWAEGTGEEDVEGAVPIMGTVTNGSWAFPGSNVSLAVLLADGAVWPAGGRYEYILAVGPFYFEVQGEDTAGNVEVVPAGWEWELVPELNMSVTEVFLLLTPGYTTDAHGPCNASMHRTCAAYEEIAIANTGLPPLYWHLDELVGWNASWLAIHPDKGTSEAGAGWRALNFSVQIELEHLELLDQYPVTLPAEITVGSNDPTYKDTTLHVTVDLKHAPAFSIDPGDAELPGYSELPEDDFPRLQGEKVLFANDADEASLTVLYVSLNDDVENRSVTIRNSGDFPLDWSACRACREDPENMEDVDDAYQECHANEEWTKRCIPLDDTMPDWVGLSRYSGRVAPRNESTGAMTTSSFTVTLYLSSLQPATYEWSFAMYHNGQDDVGYPYDTEVFAEALHIVIVVRAEDTLIVVAGDNNTIKENLYALGNPYSTYAVVVNVAQALTYTVTTHYGKDKTMLSSTSCWNADTVNDKNLSNSTGWMAYEPGTGSLNYADSGKVLVTLSYNMLLEGGVGVHYAVMKFCQTADDRPAYVDVQLVALPGDCDGTQTEVDLRSSCILRSWDARAGDCVVDYDTNMTDSSEIAVSEAGDVVELNLTTRDSFGNDRSLLLKGVDDEFAQKSVDTECDFEIQLEKYNASRPLNHSTNAVLEHGLWPEQDSDNNYNNGIVRLRMKATIAGEYVAHVHVASCDRTNYSSSCLEASMSPIGPIVVKPAAISPGNSPLVTDDCTTIAGEPVLHVVRGQDLYSNVLERGSGGSFQLWVALATNHSAADYPDCSQTAALREAAENDPTRVSFWSENVTDHENGTHSIHSRATLAGVYEVCVGGVDGENDPAVVVNGHWTTRVEVMHARLNATVSVIVQYHQDHMSRIVAGADITVIIQVRISAKRICSVQLAS</sequence>
<evidence type="ECO:0000313" key="1">
    <source>
        <dbReference type="EMBL" id="KAK3258373.1"/>
    </source>
</evidence>
<gene>
    <name evidence="1" type="ORF">CYMTET_32577</name>
</gene>
<evidence type="ECO:0000313" key="2">
    <source>
        <dbReference type="Proteomes" id="UP001190700"/>
    </source>
</evidence>